<evidence type="ECO:0000256" key="1">
    <source>
        <dbReference type="SAM" id="MobiDB-lite"/>
    </source>
</evidence>
<name>A0A9W8H9U0_9FUNG</name>
<reference evidence="2" key="1">
    <citation type="submission" date="2022-07" db="EMBL/GenBank/DDBJ databases">
        <title>Phylogenomic reconstructions and comparative analyses of Kickxellomycotina fungi.</title>
        <authorList>
            <person name="Reynolds N.K."/>
            <person name="Stajich J.E."/>
            <person name="Barry K."/>
            <person name="Grigoriev I.V."/>
            <person name="Crous P."/>
            <person name="Smith M.E."/>
        </authorList>
    </citation>
    <scope>NUCLEOTIDE SEQUENCE</scope>
    <source>
        <strain evidence="2">BCRC 34489</strain>
    </source>
</reference>
<gene>
    <name evidence="2" type="ORF">GGI15_003392</name>
</gene>
<feature type="compositionally biased region" description="Low complexity" evidence="1">
    <location>
        <begin position="84"/>
        <end position="102"/>
    </location>
</feature>
<dbReference type="Proteomes" id="UP001140172">
    <property type="component" value="Unassembled WGS sequence"/>
</dbReference>
<evidence type="ECO:0000313" key="2">
    <source>
        <dbReference type="EMBL" id="KAJ2780861.1"/>
    </source>
</evidence>
<feature type="compositionally biased region" description="Polar residues" evidence="1">
    <location>
        <begin position="119"/>
        <end position="132"/>
    </location>
</feature>
<dbReference type="AlphaFoldDB" id="A0A9W8H9U0"/>
<comment type="caution">
    <text evidence="2">The sequence shown here is derived from an EMBL/GenBank/DDBJ whole genome shotgun (WGS) entry which is preliminary data.</text>
</comment>
<keyword evidence="3" id="KW-1185">Reference proteome</keyword>
<dbReference type="EMBL" id="JANBUM010000232">
    <property type="protein sequence ID" value="KAJ2780861.1"/>
    <property type="molecule type" value="Genomic_DNA"/>
</dbReference>
<sequence length="160" mass="17204">MAKECDHQEAFDNIALTTSIAAASARHLQNDLLAIFGELTKLNSTQLRQLLPHLSENKQPSIAEGFTEQWEAIKKSRPKGSAGQSGQFFQPRGGFRPPNRGGHSNGYSQWNSRGGRGGYQNSYRGGYSSQSWRAGGHHSSQNGNGNSNPNGSASSSAGQQ</sequence>
<organism evidence="2 3">
    <name type="scientific">Coemansia interrupta</name>
    <dbReference type="NCBI Taxonomy" id="1126814"/>
    <lineage>
        <taxon>Eukaryota</taxon>
        <taxon>Fungi</taxon>
        <taxon>Fungi incertae sedis</taxon>
        <taxon>Zoopagomycota</taxon>
        <taxon>Kickxellomycotina</taxon>
        <taxon>Kickxellomycetes</taxon>
        <taxon>Kickxellales</taxon>
        <taxon>Kickxellaceae</taxon>
        <taxon>Coemansia</taxon>
    </lineage>
</organism>
<protein>
    <submittedName>
        <fullName evidence="2">Uncharacterized protein</fullName>
    </submittedName>
</protein>
<feature type="region of interest" description="Disordered" evidence="1">
    <location>
        <begin position="56"/>
        <end position="160"/>
    </location>
</feature>
<proteinExistence type="predicted"/>
<accession>A0A9W8H9U0</accession>
<evidence type="ECO:0000313" key="3">
    <source>
        <dbReference type="Proteomes" id="UP001140172"/>
    </source>
</evidence>
<feature type="compositionally biased region" description="Low complexity" evidence="1">
    <location>
        <begin position="137"/>
        <end position="160"/>
    </location>
</feature>